<dbReference type="InterPro" id="IPR029752">
    <property type="entry name" value="D-isomer_DH_CS1"/>
</dbReference>
<dbReference type="RefSeq" id="WP_311361936.1">
    <property type="nucleotide sequence ID" value="NZ_JAVRIE010000004.1"/>
</dbReference>
<evidence type="ECO:0000259" key="6">
    <source>
        <dbReference type="Pfam" id="PF02826"/>
    </source>
</evidence>
<dbReference type="GO" id="GO:0047545">
    <property type="term" value="F:(S)-2-hydroxyglutarate dehydrogenase activity"/>
    <property type="evidence" value="ECO:0007669"/>
    <property type="project" value="UniProtKB-ARBA"/>
</dbReference>
<accession>A0AAW8R7K4</accession>
<dbReference type="Pfam" id="PF02826">
    <property type="entry name" value="2-Hacid_dh_C"/>
    <property type="match status" value="1"/>
</dbReference>
<dbReference type="Gene3D" id="3.40.50.720">
    <property type="entry name" value="NAD(P)-binding Rossmann-like Domain"/>
    <property type="match status" value="2"/>
</dbReference>
<feature type="domain" description="D-isomer specific 2-hydroxyacid dehydrogenase catalytic" evidence="5">
    <location>
        <begin position="56"/>
        <end position="376"/>
    </location>
</feature>
<dbReference type="InterPro" id="IPR029753">
    <property type="entry name" value="D-isomer_DH_CS"/>
</dbReference>
<dbReference type="SUPFAM" id="SSF52283">
    <property type="entry name" value="Formate/glycerate dehydrogenase catalytic domain-like"/>
    <property type="match status" value="1"/>
</dbReference>
<gene>
    <name evidence="7" type="ORF">RM544_11515</name>
</gene>
<evidence type="ECO:0000256" key="3">
    <source>
        <dbReference type="ARBA" id="ARBA00023027"/>
    </source>
</evidence>
<dbReference type="GO" id="GO:0051287">
    <property type="term" value="F:NAD binding"/>
    <property type="evidence" value="ECO:0007669"/>
    <property type="project" value="InterPro"/>
</dbReference>
<dbReference type="PROSITE" id="PS00670">
    <property type="entry name" value="D_2_HYDROXYACID_DH_2"/>
    <property type="match status" value="1"/>
</dbReference>
<protein>
    <submittedName>
        <fullName evidence="7">2-hydroxyacid dehydrogenase</fullName>
        <ecNumber evidence="7">1.1.1.28</ecNumber>
    </submittedName>
</protein>
<dbReference type="PROSITE" id="PS00065">
    <property type="entry name" value="D_2_HYDROXYACID_DH_1"/>
    <property type="match status" value="1"/>
</dbReference>
<keyword evidence="3" id="KW-0520">NAD</keyword>
<evidence type="ECO:0000313" key="8">
    <source>
        <dbReference type="Proteomes" id="UP001249020"/>
    </source>
</evidence>
<dbReference type="PROSITE" id="PS00671">
    <property type="entry name" value="D_2_HYDROXYACID_DH_3"/>
    <property type="match status" value="1"/>
</dbReference>
<sequence length="383" mass="42104">MTDKPFNGKQRLEFINRLLEHHQSITPAAYQQILDALETQKENFGYNNKGKLKVACFDTHSYDKAAFEDLGDTPVDLIYINTSLNLVSAAQAKGCLAICVFVNDDCSEAVIERLAGFGVKIIALRCAGYNNVDLAACEKHQIDVVRVPEYSPYAVAEHSVALMLMLNRKLHRAYMRNRNGQFVLDGLVGFDMHGRTVGIVGAGKIGKVLIDILSGFGCQILVYDLNMDAELQAKKNVSYVDLETLLSNSDIISLHAPLNKDTYHMIGMAAIELMKSGVMLINTGRGALIDTKALIKGLKSQKIGAAGIDVYEEEADIFFKDSSGEVLTDDVFARLTTFSNVVITSHQGFLTREALHNIAQTTLDNLNEFRAGKKGAQLSNYVS</sequence>
<dbReference type="InterPro" id="IPR036291">
    <property type="entry name" value="NAD(P)-bd_dom_sf"/>
</dbReference>
<dbReference type="InterPro" id="IPR006139">
    <property type="entry name" value="D-isomer_2_OHA_DH_cat_dom"/>
</dbReference>
<dbReference type="Proteomes" id="UP001249020">
    <property type="component" value="Unassembled WGS sequence"/>
</dbReference>
<name>A0AAW8R7K4_9ALTE</name>
<dbReference type="CDD" id="cd12183">
    <property type="entry name" value="LDH_like_2"/>
    <property type="match status" value="1"/>
</dbReference>
<dbReference type="GO" id="GO:0008720">
    <property type="term" value="F:D-lactate dehydrogenase (NAD+) activity"/>
    <property type="evidence" value="ECO:0007669"/>
    <property type="project" value="UniProtKB-EC"/>
</dbReference>
<dbReference type="PANTHER" id="PTHR43026:SF1">
    <property type="entry name" value="2-HYDROXYACID DEHYDROGENASE HOMOLOG 1-RELATED"/>
    <property type="match status" value="1"/>
</dbReference>
<dbReference type="InterPro" id="IPR058205">
    <property type="entry name" value="D-LDH-like"/>
</dbReference>
<organism evidence="7 8">
    <name type="scientific">Brumicola blandensis</name>
    <dbReference type="NCBI Taxonomy" id="3075611"/>
    <lineage>
        <taxon>Bacteria</taxon>
        <taxon>Pseudomonadati</taxon>
        <taxon>Pseudomonadota</taxon>
        <taxon>Gammaproteobacteria</taxon>
        <taxon>Alteromonadales</taxon>
        <taxon>Alteromonadaceae</taxon>
        <taxon>Brumicola</taxon>
    </lineage>
</organism>
<feature type="domain" description="D-isomer specific 2-hydroxyacid dehydrogenase NAD-binding" evidence="6">
    <location>
        <begin position="160"/>
        <end position="348"/>
    </location>
</feature>
<dbReference type="GO" id="GO:0004617">
    <property type="term" value="F:phosphoglycerate dehydrogenase activity"/>
    <property type="evidence" value="ECO:0007669"/>
    <property type="project" value="UniProtKB-ARBA"/>
</dbReference>
<evidence type="ECO:0000256" key="1">
    <source>
        <dbReference type="ARBA" id="ARBA00005854"/>
    </source>
</evidence>
<dbReference type="GO" id="GO:0006564">
    <property type="term" value="P:L-serine biosynthetic process"/>
    <property type="evidence" value="ECO:0007669"/>
    <property type="project" value="UniProtKB-ARBA"/>
</dbReference>
<comment type="similarity">
    <text evidence="1 4">Belongs to the D-isomer specific 2-hydroxyacid dehydrogenase family.</text>
</comment>
<evidence type="ECO:0000256" key="4">
    <source>
        <dbReference type="RuleBase" id="RU003719"/>
    </source>
</evidence>
<dbReference type="EMBL" id="JAVRIE010000004">
    <property type="protein sequence ID" value="MDT0583168.1"/>
    <property type="molecule type" value="Genomic_DNA"/>
</dbReference>
<evidence type="ECO:0000259" key="5">
    <source>
        <dbReference type="Pfam" id="PF00389"/>
    </source>
</evidence>
<reference evidence="7 8" key="1">
    <citation type="submission" date="2023-09" db="EMBL/GenBank/DDBJ databases">
        <authorList>
            <person name="Rey-Velasco X."/>
        </authorList>
    </citation>
    <scope>NUCLEOTIDE SEQUENCE [LARGE SCALE GENOMIC DNA]</scope>
    <source>
        <strain evidence="7 8">W409</strain>
    </source>
</reference>
<dbReference type="Pfam" id="PF00389">
    <property type="entry name" value="2-Hacid_dh"/>
    <property type="match status" value="1"/>
</dbReference>
<evidence type="ECO:0000256" key="2">
    <source>
        <dbReference type="ARBA" id="ARBA00023002"/>
    </source>
</evidence>
<dbReference type="EC" id="1.1.1.28" evidence="7"/>
<keyword evidence="2 4" id="KW-0560">Oxidoreductase</keyword>
<evidence type="ECO:0000313" key="7">
    <source>
        <dbReference type="EMBL" id="MDT0583168.1"/>
    </source>
</evidence>
<dbReference type="FunFam" id="3.40.50.720:FF:000041">
    <property type="entry name" value="D-3-phosphoglycerate dehydrogenase"/>
    <property type="match status" value="1"/>
</dbReference>
<dbReference type="SUPFAM" id="SSF51735">
    <property type="entry name" value="NAD(P)-binding Rossmann-fold domains"/>
    <property type="match status" value="1"/>
</dbReference>
<proteinExistence type="inferred from homology"/>
<keyword evidence="8" id="KW-1185">Reference proteome</keyword>
<comment type="caution">
    <text evidence="7">The sequence shown here is derived from an EMBL/GenBank/DDBJ whole genome shotgun (WGS) entry which is preliminary data.</text>
</comment>
<dbReference type="InterPro" id="IPR006140">
    <property type="entry name" value="D-isomer_DH_NAD-bd"/>
</dbReference>
<dbReference type="PANTHER" id="PTHR43026">
    <property type="entry name" value="2-HYDROXYACID DEHYDROGENASE HOMOLOG 1-RELATED"/>
    <property type="match status" value="1"/>
</dbReference>
<dbReference type="AlphaFoldDB" id="A0AAW8R7K4"/>